<organism evidence="2 3">
    <name type="scientific">Algibacter luteus</name>
    <dbReference type="NCBI Taxonomy" id="1178825"/>
    <lineage>
        <taxon>Bacteria</taxon>
        <taxon>Pseudomonadati</taxon>
        <taxon>Bacteroidota</taxon>
        <taxon>Flavobacteriia</taxon>
        <taxon>Flavobacteriales</taxon>
        <taxon>Flavobacteriaceae</taxon>
        <taxon>Algibacter</taxon>
    </lineage>
</organism>
<feature type="chain" id="PRO_5013291279" evidence="1">
    <location>
        <begin position="27"/>
        <end position="974"/>
    </location>
</feature>
<dbReference type="eggNOG" id="COG1361">
    <property type="taxonomic scope" value="Bacteria"/>
</dbReference>
<dbReference type="eggNOG" id="COG5184">
    <property type="taxonomic scope" value="Bacteria"/>
</dbReference>
<evidence type="ECO:0000313" key="2">
    <source>
        <dbReference type="EMBL" id="SHJ17219.1"/>
    </source>
</evidence>
<dbReference type="SUPFAM" id="SSF50985">
    <property type="entry name" value="RCC1/BLIP-II"/>
    <property type="match status" value="1"/>
</dbReference>
<evidence type="ECO:0000256" key="1">
    <source>
        <dbReference type="SAM" id="SignalP"/>
    </source>
</evidence>
<evidence type="ECO:0000313" key="3">
    <source>
        <dbReference type="Proteomes" id="UP000184396"/>
    </source>
</evidence>
<dbReference type="InterPro" id="IPR018247">
    <property type="entry name" value="EF_Hand_1_Ca_BS"/>
</dbReference>
<reference evidence="2 3" key="1">
    <citation type="submission" date="2016-11" db="EMBL/GenBank/DDBJ databases">
        <authorList>
            <person name="Jaros S."/>
            <person name="Januszkiewicz K."/>
            <person name="Wedrychowicz H."/>
        </authorList>
    </citation>
    <scope>NUCLEOTIDE SEQUENCE [LARGE SCALE GENOMIC DNA]</scope>
    <source>
        <strain evidence="2 3">CGMCC 1.12213</strain>
    </source>
</reference>
<dbReference type="STRING" id="1178825.SAMN05216261_3037"/>
<feature type="non-terminal residue" evidence="2">
    <location>
        <position position="974"/>
    </location>
</feature>
<gene>
    <name evidence="2" type="ORF">SAMN05216261_3037</name>
</gene>
<accession>A0A1M6H547</accession>
<protein>
    <submittedName>
        <fullName evidence="2">Alpha-tubulin suppressor</fullName>
    </submittedName>
</protein>
<dbReference type="Gene3D" id="2.130.10.30">
    <property type="entry name" value="Regulator of chromosome condensation 1/beta-lactamase-inhibitor protein II"/>
    <property type="match status" value="1"/>
</dbReference>
<dbReference type="Proteomes" id="UP000184396">
    <property type="component" value="Unassembled WGS sequence"/>
</dbReference>
<feature type="signal peptide" evidence="1">
    <location>
        <begin position="1"/>
        <end position="26"/>
    </location>
</feature>
<dbReference type="InterPro" id="IPR009091">
    <property type="entry name" value="RCC1/BLIP-II"/>
</dbReference>
<dbReference type="RefSeq" id="WP_143148152.1">
    <property type="nucleotide sequence ID" value="NZ_FQYK01000011.1"/>
</dbReference>
<dbReference type="AlphaFoldDB" id="A0A1M6H547"/>
<dbReference type="EMBL" id="FQYK01000011">
    <property type="protein sequence ID" value="SHJ17219.1"/>
    <property type="molecule type" value="Genomic_DNA"/>
</dbReference>
<sequence length="974" mass="99858">MQITTRFSIKLLICFSFVIFSQGLNAQDCPTITSEGIFDPNSDVLITSYHQSMAKTSTNIVAWGEDMTANGTTDATSITEVIPGNGYNYTGTPIHFGVSGNTGGQAFLATTTSLYAWGLSGEVVDGSFVSGNAFNDMNATQTLPFTAANITQIHASSDVLFVLASGQVWVATTGTTAPNGNASGNGNIWHQVQTSAGNALNNVVEVTGNKYAGYAMLNDGSLYAWGDAVELGNGGGTQNLDYATQMTAPPVPVTQISAFTHNDGDTGLLALGSDTKIYGVGANTLGELITTGTGNVNTWTAIQAAGGGDFVGVIQLSTSHTSEEWAGASAITAGPTSSDPNLLYTWGLNNTNSLGHGANGTVDDPTIPASFNVGVDDPVFASVGGHATTFFNRANGGSICFVGHISNGSTGGLTTGDGSTFECVIPATVELCGFVTPIAANNDSGSVNEGIGGIAIANVLANDDLDGNTPTTSNVILSQISTSNPGVTLNTATGAVNVTSAVPTGTYVVEYQICESAVPTNCKIAFATVIVLPDNDADGIIDEDDLDDDNDGILDTDELGIMDCTTGVTPVFGAAQGPNNYLGSDINNPQVGDAFLYIGVYSGVDAIITIVSSTDTAITELDVTSTGIDDNFQPLINHNDSDSYTEFRIDFVLTGTNTPAPETNFILTTIDNDVEEFVTYKDGYLLGLYVDTPTDELVHTGTATENGFSNGYESNGNVFGGIGLDSPQFQVAAAYSFVNSVSFRFGSNGGDNSNHSITLLPCIPRDYWVTTPNFYVDIDTDGDGIPNRFDTDSDGDGCFDALEGDGGITLAQVNGTTGQINGSVDANGVPDLVSGGQGDVSSTDDTILGPLCAIDAVADDYSASPVNGFAGGSTTTVLGNDTLNGVAVVPADITLTPGTAPSPASGSITMNADGTITVAPGTTAGTYTYDYTICENLNPANCDTATVTVVVAPAPIDAVADDYSTSPVNGFAGG</sequence>
<keyword evidence="3" id="KW-1185">Reference proteome</keyword>
<dbReference type="PROSITE" id="PS00018">
    <property type="entry name" value="EF_HAND_1"/>
    <property type="match status" value="1"/>
</dbReference>
<proteinExistence type="predicted"/>
<dbReference type="OrthoDB" id="643861at2"/>
<name>A0A1M6H547_9FLAO</name>
<keyword evidence="1" id="KW-0732">Signal</keyword>